<feature type="transmembrane region" description="Helical" evidence="1">
    <location>
        <begin position="7"/>
        <end position="23"/>
    </location>
</feature>
<keyword evidence="1" id="KW-0472">Membrane</keyword>
<dbReference type="OrthoDB" id="9778037at2"/>
<keyword evidence="1" id="KW-0812">Transmembrane</keyword>
<accession>A0A0K8J8W2</accession>
<dbReference type="RefSeq" id="WP_058258974.1">
    <property type="nucleotide sequence ID" value="NZ_LN879430.1"/>
</dbReference>
<gene>
    <name evidence="2" type="ORF">SD1D_2232</name>
</gene>
<dbReference type="Proteomes" id="UP000196053">
    <property type="component" value="Chromosome I"/>
</dbReference>
<keyword evidence="1" id="KW-1133">Transmembrane helix</keyword>
<dbReference type="EMBL" id="LN879430">
    <property type="protein sequence ID" value="CUH93747.1"/>
    <property type="molecule type" value="Genomic_DNA"/>
</dbReference>
<protein>
    <submittedName>
        <fullName evidence="2">Uncharacterized protein</fullName>
    </submittedName>
</protein>
<sequence length="415" mass="48285">MLRNKIRYILILIMMGFLAILYNEYFMGILFLTIVIFPLLLFAILFYVHRRLSYEMTSVAHVLNKGEAIPISIQLHNPTIFPIANLCITISYYNTFSNIVKKQDFFVSIDNRTTTTVTCNLKSFHTGNLVISLSKIKVFDYLKIFSLCKKDLNSVQVAILPYYYELTEDFLENCSKMQIESDSYSTVKSGDDPSEVFAIRQYREGDRLQRIHWKLSLKQDQLMIKEFSEPLNCSLVVFVDIENPQGEDMLKIVDAILECALSLSFTFMLKGYIHYLAWYDKVHGECKRVRIVNEKDLFEAVDGLLNSGSYKQDNNLAAMYYAEYPNEQYTDLFYVTNKLCDQKLDSLVFINAINRQILYIDDSNSLDMYRQDNDQIVMDMQITTDLVSRIKEKGMGLLSINPTNIKRDLEEFKLS</sequence>
<keyword evidence="3" id="KW-1185">Reference proteome</keyword>
<reference evidence="3" key="1">
    <citation type="submission" date="2015-09" db="EMBL/GenBank/DDBJ databases">
        <authorList>
            <person name="Wibberg D."/>
        </authorList>
    </citation>
    <scope>NUCLEOTIDE SEQUENCE [LARGE SCALE GENOMIC DNA]</scope>
    <source>
        <strain evidence="3">SD1D</strain>
    </source>
</reference>
<name>A0A0K8J8W2_9FIRM</name>
<organism evidence="2 3">
    <name type="scientific">Herbinix luporum</name>
    <dbReference type="NCBI Taxonomy" id="1679721"/>
    <lineage>
        <taxon>Bacteria</taxon>
        <taxon>Bacillati</taxon>
        <taxon>Bacillota</taxon>
        <taxon>Clostridia</taxon>
        <taxon>Lachnospirales</taxon>
        <taxon>Lachnospiraceae</taxon>
        <taxon>Herbinix</taxon>
    </lineage>
</organism>
<dbReference type="PANTHER" id="PTHR34351">
    <property type="entry name" value="SLR1927 PROTEIN-RELATED"/>
    <property type="match status" value="1"/>
</dbReference>
<feature type="transmembrane region" description="Helical" evidence="1">
    <location>
        <begin position="29"/>
        <end position="48"/>
    </location>
</feature>
<proteinExistence type="predicted"/>
<evidence type="ECO:0000256" key="1">
    <source>
        <dbReference type="SAM" id="Phobius"/>
    </source>
</evidence>
<dbReference type="PANTHER" id="PTHR34351:SF2">
    <property type="entry name" value="DUF58 DOMAIN-CONTAINING PROTEIN"/>
    <property type="match status" value="1"/>
</dbReference>
<dbReference type="KEGG" id="hsd:SD1D_2232"/>
<evidence type="ECO:0000313" key="2">
    <source>
        <dbReference type="EMBL" id="CUH93747.1"/>
    </source>
</evidence>
<dbReference type="AlphaFoldDB" id="A0A0K8J8W2"/>
<evidence type="ECO:0000313" key="3">
    <source>
        <dbReference type="Proteomes" id="UP000196053"/>
    </source>
</evidence>